<protein>
    <submittedName>
        <fullName evidence="1">IS1, transposase orfB</fullName>
    </submittedName>
</protein>
<proteinExistence type="predicted"/>
<evidence type="ECO:0000313" key="2">
    <source>
        <dbReference type="Proteomes" id="UP000254817"/>
    </source>
</evidence>
<sequence>MLAYSFGPRNDETCRELLALLTSFYIGIVTSNDRGCNVREVTKEKYLTGKIFTQPIELNNLPLRTRIKRLARKTICFSRSVKINEKVIGSVIEKNMFY</sequence>
<accession>A0A376MP39</accession>
<reference evidence="1 2" key="1">
    <citation type="submission" date="2018-06" db="EMBL/GenBank/DDBJ databases">
        <authorList>
            <consortium name="Pathogen Informatics"/>
            <person name="Doyle S."/>
        </authorList>
    </citation>
    <scope>NUCLEOTIDE SEQUENCE [LARGE SCALE GENOMIC DNA]</scope>
    <source>
        <strain evidence="1 2">NCTC11112</strain>
    </source>
</reference>
<dbReference type="GO" id="GO:0006313">
    <property type="term" value="P:DNA transposition"/>
    <property type="evidence" value="ECO:0007669"/>
    <property type="project" value="InterPro"/>
</dbReference>
<dbReference type="Pfam" id="PF03400">
    <property type="entry name" value="DDE_Tnp_IS1"/>
    <property type="match status" value="1"/>
</dbReference>
<dbReference type="EMBL" id="UGAW01000001">
    <property type="protein sequence ID" value="STG52133.1"/>
    <property type="molecule type" value="Genomic_DNA"/>
</dbReference>
<dbReference type="GO" id="GO:0004803">
    <property type="term" value="F:transposase activity"/>
    <property type="evidence" value="ECO:0007669"/>
    <property type="project" value="InterPro"/>
</dbReference>
<dbReference type="InterPro" id="IPR005063">
    <property type="entry name" value="Transposase_27"/>
</dbReference>
<evidence type="ECO:0000313" key="1">
    <source>
        <dbReference type="EMBL" id="STG52133.1"/>
    </source>
</evidence>
<organism evidence="1 2">
    <name type="scientific">Escherichia coli</name>
    <dbReference type="NCBI Taxonomy" id="562"/>
    <lineage>
        <taxon>Bacteria</taxon>
        <taxon>Pseudomonadati</taxon>
        <taxon>Pseudomonadota</taxon>
        <taxon>Gammaproteobacteria</taxon>
        <taxon>Enterobacterales</taxon>
        <taxon>Enterobacteriaceae</taxon>
        <taxon>Escherichia</taxon>
    </lineage>
</organism>
<name>A0A376MP39_ECOLX</name>
<dbReference type="Proteomes" id="UP000254817">
    <property type="component" value="Unassembled WGS sequence"/>
</dbReference>
<dbReference type="AlphaFoldDB" id="A0A376MP39"/>
<gene>
    <name evidence="1" type="ORF">NCTC11112_02624</name>
</gene>
<dbReference type="GO" id="GO:0003677">
    <property type="term" value="F:DNA binding"/>
    <property type="evidence" value="ECO:0007669"/>
    <property type="project" value="InterPro"/>
</dbReference>